<dbReference type="Proteomes" id="UP000199656">
    <property type="component" value="Unassembled WGS sequence"/>
</dbReference>
<protein>
    <submittedName>
        <fullName evidence="1">Uncharacterized protein</fullName>
    </submittedName>
</protein>
<accession>A0A1H3ZVD7</accession>
<organism evidence="1 2">
    <name type="scientific">Chitinophaga terrae</name>
    <name type="common">ex Kim and Jung 2007</name>
    <dbReference type="NCBI Taxonomy" id="408074"/>
    <lineage>
        <taxon>Bacteria</taxon>
        <taxon>Pseudomonadati</taxon>
        <taxon>Bacteroidota</taxon>
        <taxon>Chitinophagia</taxon>
        <taxon>Chitinophagales</taxon>
        <taxon>Chitinophagaceae</taxon>
        <taxon>Chitinophaga</taxon>
    </lineage>
</organism>
<evidence type="ECO:0000313" key="1">
    <source>
        <dbReference type="EMBL" id="SEA27640.1"/>
    </source>
</evidence>
<keyword evidence="2" id="KW-1185">Reference proteome</keyword>
<name>A0A1H3ZVD7_9BACT</name>
<dbReference type="STRING" id="408074.SAMN05660909_01319"/>
<reference evidence="2" key="1">
    <citation type="submission" date="2016-10" db="EMBL/GenBank/DDBJ databases">
        <authorList>
            <person name="Varghese N."/>
            <person name="Submissions S."/>
        </authorList>
    </citation>
    <scope>NUCLEOTIDE SEQUENCE [LARGE SCALE GENOMIC DNA]</scope>
    <source>
        <strain evidence="2">DSM 23920</strain>
    </source>
</reference>
<evidence type="ECO:0000313" key="2">
    <source>
        <dbReference type="Proteomes" id="UP000199656"/>
    </source>
</evidence>
<proteinExistence type="predicted"/>
<gene>
    <name evidence="1" type="ORF">SAMN05660909_01319</name>
</gene>
<dbReference type="RefSeq" id="WP_139169976.1">
    <property type="nucleotide sequence ID" value="NZ_BKAT01000055.1"/>
</dbReference>
<dbReference type="EMBL" id="FNRL01000005">
    <property type="protein sequence ID" value="SEA27640.1"/>
    <property type="molecule type" value="Genomic_DNA"/>
</dbReference>
<sequence>MRIIDSTAFKRYIEEYNNYQEYSRQRFLRLKDAPSEGYNSEFKSPIEYMKLRKIAKDEYIDEISKSSNLNQLFLEDLDTALKNRNWFQLEILIDARDVVTDVDLRTQQELRILDFLCTYIKEKDDPKAFDFAEYLFEQVLDTAEHNVEGYSDIIIKLAKLNKPLDWYYNFRDQIIKLIYIAVINQKTLIAVRVLKEVLPDDMKEIIDEYIMDKYQGTNQ</sequence>
<dbReference type="AlphaFoldDB" id="A0A1H3ZVD7"/>